<evidence type="ECO:0000256" key="1">
    <source>
        <dbReference type="SAM" id="Coils"/>
    </source>
</evidence>
<protein>
    <submittedName>
        <fullName evidence="4">General transcription factor II-I repeat domain-containing protein 2B-like</fullName>
    </submittedName>
</protein>
<dbReference type="GeneID" id="112690424"/>
<gene>
    <name evidence="4" type="primary">LOC112690424</name>
</gene>
<dbReference type="Pfam" id="PF18658">
    <property type="entry name" value="zf-C2H2_12"/>
    <property type="match status" value="1"/>
</dbReference>
<dbReference type="OrthoDB" id="6609155at2759"/>
<keyword evidence="1" id="KW-0175">Coiled coil</keyword>
<dbReference type="InterPro" id="IPR012337">
    <property type="entry name" value="RNaseH-like_sf"/>
</dbReference>
<proteinExistence type="predicted"/>
<evidence type="ECO:0000259" key="2">
    <source>
        <dbReference type="Pfam" id="PF18658"/>
    </source>
</evidence>
<evidence type="ECO:0000313" key="3">
    <source>
        <dbReference type="Proteomes" id="UP000694846"/>
    </source>
</evidence>
<feature type="coiled-coil region" evidence="1">
    <location>
        <begin position="384"/>
        <end position="411"/>
    </location>
</feature>
<organism evidence="3 4">
    <name type="scientific">Sipha flava</name>
    <name type="common">yellow sugarcane aphid</name>
    <dbReference type="NCBI Taxonomy" id="143950"/>
    <lineage>
        <taxon>Eukaryota</taxon>
        <taxon>Metazoa</taxon>
        <taxon>Ecdysozoa</taxon>
        <taxon>Arthropoda</taxon>
        <taxon>Hexapoda</taxon>
        <taxon>Insecta</taxon>
        <taxon>Pterygota</taxon>
        <taxon>Neoptera</taxon>
        <taxon>Paraneoptera</taxon>
        <taxon>Hemiptera</taxon>
        <taxon>Sternorrhyncha</taxon>
        <taxon>Aphidomorpha</taxon>
        <taxon>Aphidoidea</taxon>
        <taxon>Aphididae</taxon>
        <taxon>Sipha</taxon>
    </lineage>
</organism>
<dbReference type="SUPFAM" id="SSF53098">
    <property type="entry name" value="Ribonuclease H-like"/>
    <property type="match status" value="1"/>
</dbReference>
<reference evidence="4" key="1">
    <citation type="submission" date="2025-08" db="UniProtKB">
        <authorList>
            <consortium name="RefSeq"/>
        </authorList>
    </citation>
    <scope>IDENTIFICATION</scope>
    <source>
        <tissue evidence="4">Whole body</tissue>
    </source>
</reference>
<dbReference type="PANTHER" id="PTHR45913">
    <property type="entry name" value="EPM2A-INTERACTING PROTEIN 1"/>
    <property type="match status" value="1"/>
</dbReference>
<dbReference type="PANTHER" id="PTHR45913:SF21">
    <property type="entry name" value="DUF4371 DOMAIN-CONTAINING PROTEIN"/>
    <property type="match status" value="1"/>
</dbReference>
<accession>A0A8B8GBQ8</accession>
<dbReference type="AlphaFoldDB" id="A0A8B8GBQ8"/>
<dbReference type="RefSeq" id="XP_025420220.1">
    <property type="nucleotide sequence ID" value="XM_025564435.1"/>
</dbReference>
<keyword evidence="3" id="KW-1185">Reference proteome</keyword>
<sequence length="507" mass="58019">MSLSKKRKVDTECRVFNKKWNNDYFFIEQNNVALCVICKEKVAVLKEYNIGRHYKSKHASTYNDLSGKLRSDKFEILKQNLLAQQSIFIKRSCQNESLVKASFQVARTLAIAGKPFTDGQIVKECILKTVEEICPDKINLFTGISLSANTIARRTTDLGNDIIRQLKDISKSFKYFSIALDESTDASDSAQVLLFVRGVNESFEITEELAAVHSMKDSCTGNEIFLKVKESIFTLGLEFSILKGVTTDGGRNMCGAHTGLVGNICKAVFETGAAAPMAIYCIIHQQALCGKNAPISEVMNIVVQNVNYIRKSALSHRQFKNFLAEIESEYLDIPYHCEVRWLSRGHVLKKFFYLRSEIDTFMTEKNRVITELTDLTWLWKLAFLVDITQLLNELNLKLQGANSDFKSAEDRIRIFENPFALKIETLPTEFQLEVIELISNNNFKNYFKEASLQQFYAMLPEESFPNLKKHAREMISIFSSTYLCEQTFSKMKYVKSKYRTNLSDEHL</sequence>
<dbReference type="Proteomes" id="UP000694846">
    <property type="component" value="Unplaced"/>
</dbReference>
<evidence type="ECO:0000313" key="4">
    <source>
        <dbReference type="RefSeq" id="XP_025420220.1"/>
    </source>
</evidence>
<name>A0A8B8GBQ8_9HEMI</name>
<dbReference type="InterPro" id="IPR040647">
    <property type="entry name" value="SPIN-DOC_Znf-C2H2"/>
</dbReference>
<feature type="domain" description="SPIN-DOC-like zinc-finger" evidence="2">
    <location>
        <begin position="18"/>
        <end position="63"/>
    </location>
</feature>